<protein>
    <recommendedName>
        <fullName evidence="6">Diaminobutyrate--2-oxoglutarate transaminase</fullName>
        <ecNumber evidence="5">2.6.1.76</ecNumber>
    </recommendedName>
    <alternativeName>
        <fullName evidence="10">DABA aminotransferase</fullName>
    </alternativeName>
    <alternativeName>
        <fullName evidence="11">Diaminobutyrate--2-oxoglutarate aminotransferase</fullName>
    </alternativeName>
    <alternativeName>
        <fullName evidence="9">L-2,4-diaminobutyric acid transaminase</fullName>
    </alternativeName>
</protein>
<gene>
    <name evidence="13" type="ORF">KIN34_03410</name>
</gene>
<name>A0ABS5TW09_9CELL</name>
<evidence type="ECO:0000313" key="14">
    <source>
        <dbReference type="Proteomes" id="UP000722125"/>
    </source>
</evidence>
<evidence type="ECO:0000256" key="12">
    <source>
        <dbReference type="ARBA" id="ARBA00049111"/>
    </source>
</evidence>
<evidence type="ECO:0000256" key="10">
    <source>
        <dbReference type="ARBA" id="ARBA00030665"/>
    </source>
</evidence>
<comment type="similarity">
    <text evidence="4">Belongs to the class-III pyridoxal-phosphate-dependent aminotransferase family.</text>
</comment>
<dbReference type="InterPro" id="IPR015424">
    <property type="entry name" value="PyrdxlP-dep_Trfase"/>
</dbReference>
<comment type="catalytic activity">
    <reaction evidence="12">
        <text>L-2,4-diaminobutanoate + 2-oxoglutarate = L-aspartate 4-semialdehyde + L-glutamate</text>
        <dbReference type="Rhea" id="RHEA:11160"/>
        <dbReference type="ChEBI" id="CHEBI:16810"/>
        <dbReference type="ChEBI" id="CHEBI:29985"/>
        <dbReference type="ChEBI" id="CHEBI:58761"/>
        <dbReference type="ChEBI" id="CHEBI:537519"/>
        <dbReference type="EC" id="2.6.1.76"/>
    </reaction>
</comment>
<evidence type="ECO:0000313" key="13">
    <source>
        <dbReference type="EMBL" id="MBT0993333.1"/>
    </source>
</evidence>
<sequence length="136" mass="14708">MSLRRCSSRNGTFRGSNPAFVTAAAALAEFWADDRLEKQTMVRDVVVGEYLREVANDHPAVVAQARGRGLVWGLAFHEPQVARRTADEAFARGLLVETSGSRDEVVKLLPALTATDDELAEGLQVLSESVAAAVRV</sequence>
<dbReference type="EC" id="2.6.1.76" evidence="5"/>
<organism evidence="13 14">
    <name type="scientific">Cellulomonas fulva</name>
    <dbReference type="NCBI Taxonomy" id="2835530"/>
    <lineage>
        <taxon>Bacteria</taxon>
        <taxon>Bacillati</taxon>
        <taxon>Actinomycetota</taxon>
        <taxon>Actinomycetes</taxon>
        <taxon>Micrococcales</taxon>
        <taxon>Cellulomonadaceae</taxon>
        <taxon>Cellulomonas</taxon>
    </lineage>
</organism>
<evidence type="ECO:0000256" key="2">
    <source>
        <dbReference type="ARBA" id="ARBA00002189"/>
    </source>
</evidence>
<dbReference type="RefSeq" id="WP_214351734.1">
    <property type="nucleotide sequence ID" value="NZ_JAHBOH010000001.1"/>
</dbReference>
<dbReference type="PANTHER" id="PTHR43552:SF2">
    <property type="entry name" value="DIAMINOBUTYRATE--2-OXOGLUTARATE TRANSAMINASE"/>
    <property type="match status" value="1"/>
</dbReference>
<dbReference type="InterPro" id="IPR004637">
    <property type="entry name" value="Dat"/>
</dbReference>
<keyword evidence="14" id="KW-1185">Reference proteome</keyword>
<comment type="pathway">
    <text evidence="3">Amine and polyamine biosynthesis; ectoine biosynthesis; L-ectoine from L-aspartate 4-semialdehyde: step 1/3.</text>
</comment>
<comment type="function">
    <text evidence="2">Catalyzes reversively the conversion of L-aspartate beta-semialdehyde (ASA) to L-2,4-diaminobutyrate (DABA) by transamination with L-glutamate.</text>
</comment>
<evidence type="ECO:0000256" key="5">
    <source>
        <dbReference type="ARBA" id="ARBA00013155"/>
    </source>
</evidence>
<reference evidence="13 14" key="1">
    <citation type="submission" date="2021-05" db="EMBL/GenBank/DDBJ databases">
        <title>Description of Cellulomonas sp. DKR-3 sp. nov.</title>
        <authorList>
            <person name="Dahal R.H."/>
            <person name="Chaudhary D.K."/>
        </authorList>
    </citation>
    <scope>NUCLEOTIDE SEQUENCE [LARGE SCALE GENOMIC DNA]</scope>
    <source>
        <strain evidence="13 14">DKR-3</strain>
    </source>
</reference>
<comment type="caution">
    <text evidence="13">The sequence shown here is derived from an EMBL/GenBank/DDBJ whole genome shotgun (WGS) entry which is preliminary data.</text>
</comment>
<evidence type="ECO:0000256" key="1">
    <source>
        <dbReference type="ARBA" id="ARBA00001933"/>
    </source>
</evidence>
<dbReference type="Pfam" id="PF00202">
    <property type="entry name" value="Aminotran_3"/>
    <property type="match status" value="1"/>
</dbReference>
<dbReference type="SUPFAM" id="SSF53383">
    <property type="entry name" value="PLP-dependent transferases"/>
    <property type="match status" value="1"/>
</dbReference>
<dbReference type="EMBL" id="JAHBOH010000001">
    <property type="protein sequence ID" value="MBT0993333.1"/>
    <property type="molecule type" value="Genomic_DNA"/>
</dbReference>
<keyword evidence="7 13" id="KW-0032">Aminotransferase</keyword>
<comment type="cofactor">
    <cofactor evidence="1">
        <name>pyridoxal 5'-phosphate</name>
        <dbReference type="ChEBI" id="CHEBI:597326"/>
    </cofactor>
</comment>
<dbReference type="GO" id="GO:0008483">
    <property type="term" value="F:transaminase activity"/>
    <property type="evidence" value="ECO:0007669"/>
    <property type="project" value="UniProtKB-KW"/>
</dbReference>
<dbReference type="InterPro" id="IPR005814">
    <property type="entry name" value="Aminotrans_3"/>
</dbReference>
<accession>A0ABS5TW09</accession>
<dbReference type="PANTHER" id="PTHR43552">
    <property type="entry name" value="DIAMINOBUTYRATE--2-OXOGLUTARATE AMINOTRANSFERASE"/>
    <property type="match status" value="1"/>
</dbReference>
<evidence type="ECO:0000256" key="3">
    <source>
        <dbReference type="ARBA" id="ARBA00004946"/>
    </source>
</evidence>
<proteinExistence type="inferred from homology"/>
<evidence type="ECO:0000256" key="8">
    <source>
        <dbReference type="ARBA" id="ARBA00022679"/>
    </source>
</evidence>
<evidence type="ECO:0000256" key="11">
    <source>
        <dbReference type="ARBA" id="ARBA00031476"/>
    </source>
</evidence>
<evidence type="ECO:0000256" key="9">
    <source>
        <dbReference type="ARBA" id="ARBA00029744"/>
    </source>
</evidence>
<keyword evidence="8" id="KW-0808">Transferase</keyword>
<evidence type="ECO:0000256" key="6">
    <source>
        <dbReference type="ARBA" id="ARBA00014798"/>
    </source>
</evidence>
<dbReference type="Gene3D" id="3.90.1150.10">
    <property type="entry name" value="Aspartate Aminotransferase, domain 1"/>
    <property type="match status" value="1"/>
</dbReference>
<evidence type="ECO:0000256" key="7">
    <source>
        <dbReference type="ARBA" id="ARBA00022576"/>
    </source>
</evidence>
<dbReference type="InterPro" id="IPR015422">
    <property type="entry name" value="PyrdxlP-dep_Trfase_small"/>
</dbReference>
<dbReference type="Proteomes" id="UP000722125">
    <property type="component" value="Unassembled WGS sequence"/>
</dbReference>
<evidence type="ECO:0000256" key="4">
    <source>
        <dbReference type="ARBA" id="ARBA00008954"/>
    </source>
</evidence>